<reference evidence="1 2" key="1">
    <citation type="journal article" date="2008" name="J. Bacteriol.">
        <title>Insights into plant cell wall degradation from the genome sequence of the soil bacterium Cellvibrio japonicus.</title>
        <authorList>
            <person name="Deboy R.T."/>
            <person name="Mongodin E.F."/>
            <person name="Fouts D.E."/>
            <person name="Tailford L.E."/>
            <person name="Khouri H."/>
            <person name="Emerson J.B."/>
            <person name="Mohamoud Y."/>
            <person name="Watkins K."/>
            <person name="Henrissat B."/>
            <person name="Gilbert H.J."/>
            <person name="Nelson K.E."/>
        </authorList>
    </citation>
    <scope>NUCLEOTIDE SEQUENCE [LARGE SCALE GENOMIC DNA]</scope>
    <source>
        <strain evidence="1 2">Ueda107</strain>
    </source>
</reference>
<proteinExistence type="predicted"/>
<dbReference type="Proteomes" id="UP000001036">
    <property type="component" value="Chromosome"/>
</dbReference>
<dbReference type="HOGENOM" id="CLU_3395730_0_0_6"/>
<protein>
    <submittedName>
        <fullName evidence="1">Uncharacterized protein</fullName>
    </submittedName>
</protein>
<organism evidence="1 2">
    <name type="scientific">Cellvibrio japonicus (strain Ueda107)</name>
    <name type="common">Pseudomonas fluorescens subsp. cellulosa</name>
    <dbReference type="NCBI Taxonomy" id="498211"/>
    <lineage>
        <taxon>Bacteria</taxon>
        <taxon>Pseudomonadati</taxon>
        <taxon>Pseudomonadota</taxon>
        <taxon>Gammaproteobacteria</taxon>
        <taxon>Cellvibrionales</taxon>
        <taxon>Cellvibrionaceae</taxon>
        <taxon>Cellvibrio</taxon>
    </lineage>
</organism>
<gene>
    <name evidence="1" type="ordered locus">CJA_2022</name>
</gene>
<dbReference type="EMBL" id="CP000934">
    <property type="protein sequence ID" value="ACE84035.1"/>
    <property type="molecule type" value="Genomic_DNA"/>
</dbReference>
<dbReference type="KEGG" id="cja:CJA_2022"/>
<dbReference type="STRING" id="498211.CJA_2022"/>
<name>B3PHM1_CELJU</name>
<evidence type="ECO:0000313" key="1">
    <source>
        <dbReference type="EMBL" id="ACE84035.1"/>
    </source>
</evidence>
<evidence type="ECO:0000313" key="2">
    <source>
        <dbReference type="Proteomes" id="UP000001036"/>
    </source>
</evidence>
<dbReference type="AlphaFoldDB" id="B3PHM1"/>
<accession>B3PHM1</accession>
<keyword evidence="2" id="KW-1185">Reference proteome</keyword>
<sequence>MRDAWQIKLIRQILTQNKQAGLTWIIGPVPA</sequence>